<dbReference type="Gramene" id="ERN17285">
    <property type="protein sequence ID" value="ERN17285"/>
    <property type="gene ID" value="AMTR_s00044p00231890"/>
</dbReference>
<accession>U5D4Y7</accession>
<evidence type="ECO:0000313" key="2">
    <source>
        <dbReference type="Proteomes" id="UP000017836"/>
    </source>
</evidence>
<dbReference type="EMBL" id="KI392384">
    <property type="protein sequence ID" value="ERN17285.1"/>
    <property type="molecule type" value="Genomic_DNA"/>
</dbReference>
<evidence type="ECO:0000313" key="1">
    <source>
        <dbReference type="EMBL" id="ERN17285.1"/>
    </source>
</evidence>
<sequence length="103" mass="11449">MESMKQFGQIFSVCLWLKLKDPPYSQVLVVIEVADVSGAMVEAEVVDVAVWNPTSDEKDKFKCTHCGKSPHTRETCWGSGWMLKAKLSKPNSTTISERSALVT</sequence>
<organism evidence="1 2">
    <name type="scientific">Amborella trichopoda</name>
    <dbReference type="NCBI Taxonomy" id="13333"/>
    <lineage>
        <taxon>Eukaryota</taxon>
        <taxon>Viridiplantae</taxon>
        <taxon>Streptophyta</taxon>
        <taxon>Embryophyta</taxon>
        <taxon>Tracheophyta</taxon>
        <taxon>Spermatophyta</taxon>
        <taxon>Magnoliopsida</taxon>
        <taxon>Amborellales</taxon>
        <taxon>Amborellaceae</taxon>
        <taxon>Amborella</taxon>
    </lineage>
</organism>
<proteinExistence type="predicted"/>
<keyword evidence="2" id="KW-1185">Reference proteome</keyword>
<dbReference type="HOGENOM" id="CLU_2267387_0_0_1"/>
<dbReference type="AlphaFoldDB" id="U5D4Y7"/>
<dbReference type="Proteomes" id="UP000017836">
    <property type="component" value="Unassembled WGS sequence"/>
</dbReference>
<reference evidence="2" key="1">
    <citation type="journal article" date="2013" name="Science">
        <title>The Amborella genome and the evolution of flowering plants.</title>
        <authorList>
            <consortium name="Amborella Genome Project"/>
        </authorList>
    </citation>
    <scope>NUCLEOTIDE SEQUENCE [LARGE SCALE GENOMIC DNA]</scope>
</reference>
<name>U5D4Y7_AMBTC</name>
<protein>
    <submittedName>
        <fullName evidence="1">Uncharacterized protein</fullName>
    </submittedName>
</protein>
<gene>
    <name evidence="1" type="ORF">AMTR_s00044p00231890</name>
</gene>